<keyword evidence="2" id="KW-1185">Reference proteome</keyword>
<gene>
    <name evidence="1" type="ORF">D9613_001334</name>
</gene>
<evidence type="ECO:0000313" key="2">
    <source>
        <dbReference type="Proteomes" id="UP000521872"/>
    </source>
</evidence>
<accession>A0A8H4R4N7</accession>
<evidence type="ECO:0000313" key="1">
    <source>
        <dbReference type="EMBL" id="KAF4623192.1"/>
    </source>
</evidence>
<reference evidence="1 2" key="1">
    <citation type="submission" date="2019-12" db="EMBL/GenBank/DDBJ databases">
        <authorList>
            <person name="Floudas D."/>
            <person name="Bentzer J."/>
            <person name="Ahren D."/>
            <person name="Johansson T."/>
            <person name="Persson P."/>
            <person name="Tunlid A."/>
        </authorList>
    </citation>
    <scope>NUCLEOTIDE SEQUENCE [LARGE SCALE GENOMIC DNA]</scope>
    <source>
        <strain evidence="1 2">CBS 102.39</strain>
    </source>
</reference>
<dbReference type="AlphaFoldDB" id="A0A8H4R4N7"/>
<proteinExistence type="predicted"/>
<dbReference type="Proteomes" id="UP000521872">
    <property type="component" value="Unassembled WGS sequence"/>
</dbReference>
<protein>
    <recommendedName>
        <fullName evidence="3">BTB domain-containing protein</fullName>
    </recommendedName>
</protein>
<dbReference type="EMBL" id="JAACJL010000001">
    <property type="protein sequence ID" value="KAF4623192.1"/>
    <property type="molecule type" value="Genomic_DNA"/>
</dbReference>
<organism evidence="1 2">
    <name type="scientific">Agrocybe pediades</name>
    <dbReference type="NCBI Taxonomy" id="84607"/>
    <lineage>
        <taxon>Eukaryota</taxon>
        <taxon>Fungi</taxon>
        <taxon>Dikarya</taxon>
        <taxon>Basidiomycota</taxon>
        <taxon>Agaricomycotina</taxon>
        <taxon>Agaricomycetes</taxon>
        <taxon>Agaricomycetidae</taxon>
        <taxon>Agaricales</taxon>
        <taxon>Agaricineae</taxon>
        <taxon>Strophariaceae</taxon>
        <taxon>Agrocybe</taxon>
    </lineage>
</organism>
<name>A0A8H4R4N7_9AGAR</name>
<comment type="caution">
    <text evidence="1">The sequence shown here is derived from an EMBL/GenBank/DDBJ whole genome shotgun (WGS) entry which is preliminary data.</text>
</comment>
<sequence>MENMLGPDTSSWEANPIGYFNMNSLKQNFGLVYGQPTGKQNGYQSPIMVTPTRTQLFTPPNEEDEPGPKAQAVSVSSSFFPGSHNAISDTIFRSSDGVLFYITSKVLLTCSKKIFQEFLGASIGEQRFRDVIIDIPESSAVLNIIIHTVYGISVARHSPSFEDVETAIYRMPAYGIAPKDLIVPTKPLYELLLSQSPLYHIKVYTLAGHFKLEDLAVKVSSHLLSYDLSELTDDLVKSMGATYLRRLMCLHCNLVETLKSIILQPPSPHPVTPDCDFLEQKKLSRAWALAASYLAWDSRPESDLSIHAIQSTFAELGDRLDCDECKRVLKERIKEVVVQWVNVKRTI</sequence>
<evidence type="ECO:0008006" key="3">
    <source>
        <dbReference type="Google" id="ProtNLM"/>
    </source>
</evidence>